<feature type="repeat" description="TPR" evidence="1">
    <location>
        <begin position="462"/>
        <end position="495"/>
    </location>
</feature>
<dbReference type="Gene3D" id="1.25.40.10">
    <property type="entry name" value="Tetratricopeptide repeat domain"/>
    <property type="match status" value="5"/>
</dbReference>
<dbReference type="PROSITE" id="PS50005">
    <property type="entry name" value="TPR"/>
    <property type="match status" value="4"/>
</dbReference>
<comment type="caution">
    <text evidence="3">The sequence shown here is derived from an EMBL/GenBank/DDBJ whole genome shotgun (WGS) entry which is preliminary data.</text>
</comment>
<proteinExistence type="predicted"/>
<keyword evidence="4" id="KW-1185">Reference proteome</keyword>
<evidence type="ECO:0000256" key="2">
    <source>
        <dbReference type="SAM" id="SignalP"/>
    </source>
</evidence>
<dbReference type="NCBIfam" id="TIGR02917">
    <property type="entry name" value="PEP_TPR_lipo"/>
    <property type="match status" value="1"/>
</dbReference>
<dbReference type="PANTHER" id="PTHR12558">
    <property type="entry name" value="CELL DIVISION CYCLE 16,23,27"/>
    <property type="match status" value="1"/>
</dbReference>
<dbReference type="EMBL" id="QRAN01000020">
    <property type="protein sequence ID" value="RLQ20736.1"/>
    <property type="molecule type" value="Genomic_DNA"/>
</dbReference>
<dbReference type="Pfam" id="PF13181">
    <property type="entry name" value="TPR_8"/>
    <property type="match status" value="1"/>
</dbReference>
<dbReference type="InterPro" id="IPR011990">
    <property type="entry name" value="TPR-like_helical_dom_sf"/>
</dbReference>
<name>A0A3L7DUF0_9GAMM</name>
<protein>
    <submittedName>
        <fullName evidence="3">PEP-CTERM system TPR-repeat protein PrsT</fullName>
    </submittedName>
</protein>
<dbReference type="OrthoDB" id="5959200at2"/>
<dbReference type="PROSITE" id="PS51257">
    <property type="entry name" value="PROKAR_LIPOPROTEIN"/>
    <property type="match status" value="1"/>
</dbReference>
<gene>
    <name evidence="3" type="primary">prsT</name>
    <name evidence="3" type="ORF">DWB85_15895</name>
</gene>
<organism evidence="3 4">
    <name type="scientific">Seongchinamella sediminis</name>
    <dbReference type="NCBI Taxonomy" id="2283635"/>
    <lineage>
        <taxon>Bacteria</taxon>
        <taxon>Pseudomonadati</taxon>
        <taxon>Pseudomonadota</taxon>
        <taxon>Gammaproteobacteria</taxon>
        <taxon>Cellvibrionales</taxon>
        <taxon>Halieaceae</taxon>
        <taxon>Seongchinamella</taxon>
    </lineage>
</organism>
<feature type="repeat" description="TPR" evidence="1">
    <location>
        <begin position="496"/>
        <end position="529"/>
    </location>
</feature>
<feature type="chain" id="PRO_5018188084" evidence="2">
    <location>
        <begin position="16"/>
        <end position="917"/>
    </location>
</feature>
<feature type="signal peptide" evidence="2">
    <location>
        <begin position="1"/>
        <end position="15"/>
    </location>
</feature>
<dbReference type="SMART" id="SM00028">
    <property type="entry name" value="TPR"/>
    <property type="match status" value="14"/>
</dbReference>
<dbReference type="Proteomes" id="UP000265509">
    <property type="component" value="Unassembled WGS sequence"/>
</dbReference>
<evidence type="ECO:0000256" key="1">
    <source>
        <dbReference type="PROSITE-ProRule" id="PRU00339"/>
    </source>
</evidence>
<reference evidence="3 4" key="1">
    <citation type="submission" date="2018-07" db="EMBL/GenBank/DDBJ databases">
        <title>Halioglobus sp. genome submission.</title>
        <authorList>
            <person name="Ye M.-Q."/>
            <person name="Du Z.-J."/>
        </authorList>
    </citation>
    <scope>NUCLEOTIDE SEQUENCE [LARGE SCALE GENOMIC DNA]</scope>
    <source>
        <strain evidence="3 4">U0301</strain>
    </source>
</reference>
<dbReference type="Pfam" id="PF14559">
    <property type="entry name" value="TPR_19"/>
    <property type="match status" value="1"/>
</dbReference>
<keyword evidence="1" id="KW-0802">TPR repeat</keyword>
<dbReference type="SUPFAM" id="SSF48452">
    <property type="entry name" value="TPR-like"/>
    <property type="match status" value="4"/>
</dbReference>
<dbReference type="Pfam" id="PF13432">
    <property type="entry name" value="TPR_16"/>
    <property type="match status" value="2"/>
</dbReference>
<feature type="repeat" description="TPR" evidence="1">
    <location>
        <begin position="192"/>
        <end position="225"/>
    </location>
</feature>
<dbReference type="AlphaFoldDB" id="A0A3L7DUF0"/>
<evidence type="ECO:0000313" key="3">
    <source>
        <dbReference type="EMBL" id="RLQ20736.1"/>
    </source>
</evidence>
<dbReference type="PANTHER" id="PTHR12558:SF13">
    <property type="entry name" value="CELL DIVISION CYCLE PROTEIN 27 HOMOLOG"/>
    <property type="match status" value="1"/>
</dbReference>
<keyword evidence="2" id="KW-0732">Signal</keyword>
<dbReference type="InterPro" id="IPR019734">
    <property type="entry name" value="TPR_rpt"/>
</dbReference>
<feature type="repeat" description="TPR" evidence="1">
    <location>
        <begin position="294"/>
        <end position="327"/>
    </location>
</feature>
<accession>A0A3L7DUF0</accession>
<evidence type="ECO:0000313" key="4">
    <source>
        <dbReference type="Proteomes" id="UP000265509"/>
    </source>
</evidence>
<sequence length="917" mass="99267">MMRRLLIFAFLSALASCGGSESSDQYIEKARQHLEASSYKAAAIELKNALRLDTDAAEARWLLGKLYLDTGEILLADKELRQARELGWSEKDVRPALARALLSQGKYAEVFAFEYDDLPPLAAADILASKAMASTALGDSGRAASLVEHALERAPESVEVKLVEARIFAMQGDSTGALIVLEEVLEAAPDEADAWNLKGELLLQRQELAEARDAFGKAIKHAPHSDNVRFKRGLVNLQLGEVESARADAASLLKTSATSPAGNYIQGLIDFQGRDYAAAISALSLAEPAADQLPRVLFYLGSAHFIEGNLDQAANAATRYVSLAPNSVQGRKLLANIRLKQRQPREVQELLQPVIDAQPNDIGALNLMANALLLDGKADQGLDLLARIAELQPDSPEAQVRLALMTPGTPEEAGRHLEAALAIDPEFQQAEILLVMNELRNENFEGAVAAAKAYQESHPNKVLAYNLLGRAYLAAERTGEASDAFAGALELAPGDPAANLSLGKMSLDSGDAKAARSHYRAILEVHPDNLPTLVQLAWLEASEGNQEAMVTRLQQAIDAHPTALGPRLVLARSYFRAGELDKVTPLFATLGEMQRQALPVLELTAEVQLAQGEYEDAYLTLGQMLKASPATAQYHYLLARAAGGSGDATRMKQALLRAVELDPTHVPSLTALARLAMEEQVTADFDRYLQALVKIAPESTEVLRLQALAARRTGDAADAAKFAESAYAAGPSTQTVLELAVLQRAAGRQDRAWKLLHDWLSEHPGDTLVRLKLARYLLLEGDTRAANAQYQAVLDVEPDNIDALNNLAWNLRLEDSSRALEYIRKAAKLAPEQAAVLDTLAVIEHLNGEHRVAYRNIQRALTAAPGNPTISYHKAMIESALGDNDQAIVTLQALLGSSAARFPERAEAEELLAKLVR</sequence>
<dbReference type="InterPro" id="IPR014266">
    <property type="entry name" value="PEP-CTERM_TPR_PrsT"/>
</dbReference>